<name>A0A1M6VN05_9FIRM</name>
<dbReference type="EMBL" id="FRAR01000025">
    <property type="protein sequence ID" value="SHK82892.1"/>
    <property type="molecule type" value="Genomic_DNA"/>
</dbReference>
<dbReference type="SUPFAM" id="SSF55469">
    <property type="entry name" value="FMN-dependent nitroreductase-like"/>
    <property type="match status" value="2"/>
</dbReference>
<dbReference type="AlphaFoldDB" id="A0A1M6VN05"/>
<evidence type="ECO:0000256" key="2">
    <source>
        <dbReference type="ARBA" id="ARBA00022643"/>
    </source>
</evidence>
<organism evidence="5 6">
    <name type="scientific">Desulforamulus aeronauticus DSM 10349</name>
    <dbReference type="NCBI Taxonomy" id="1121421"/>
    <lineage>
        <taxon>Bacteria</taxon>
        <taxon>Bacillati</taxon>
        <taxon>Bacillota</taxon>
        <taxon>Clostridia</taxon>
        <taxon>Eubacteriales</taxon>
        <taxon>Peptococcaceae</taxon>
        <taxon>Desulforamulus</taxon>
    </lineage>
</organism>
<accession>A0A1M6VN05</accession>
<dbReference type="Pfam" id="PF14512">
    <property type="entry name" value="TM1586_NiRdase"/>
    <property type="match status" value="1"/>
</dbReference>
<keyword evidence="1" id="KW-0285">Flavoprotein</keyword>
<keyword evidence="6" id="KW-1185">Reference proteome</keyword>
<dbReference type="PANTHER" id="PTHR23026:SF90">
    <property type="entry name" value="IODOTYROSINE DEIODINASE 1"/>
    <property type="match status" value="1"/>
</dbReference>
<evidence type="ECO:0000256" key="1">
    <source>
        <dbReference type="ARBA" id="ARBA00022630"/>
    </source>
</evidence>
<evidence type="ECO:0000259" key="4">
    <source>
        <dbReference type="Pfam" id="PF14512"/>
    </source>
</evidence>
<keyword evidence="2" id="KW-0288">FMN</keyword>
<dbReference type="RefSeq" id="WP_072916510.1">
    <property type="nucleotide sequence ID" value="NZ_FRAR01000025.1"/>
</dbReference>
<dbReference type="STRING" id="1121421.SAMN02745123_03278"/>
<dbReference type="InterPro" id="IPR029478">
    <property type="entry name" value="TM1586_NiRdase"/>
</dbReference>
<reference evidence="6" key="1">
    <citation type="submission" date="2016-11" db="EMBL/GenBank/DDBJ databases">
        <authorList>
            <person name="Varghese N."/>
            <person name="Submissions S."/>
        </authorList>
    </citation>
    <scope>NUCLEOTIDE SEQUENCE [LARGE SCALE GENOMIC DNA]</scope>
    <source>
        <strain evidence="6">DSM 10349</strain>
    </source>
</reference>
<evidence type="ECO:0000256" key="3">
    <source>
        <dbReference type="ARBA" id="ARBA00023002"/>
    </source>
</evidence>
<proteinExistence type="predicted"/>
<dbReference type="OrthoDB" id="9814075at2"/>
<dbReference type="PANTHER" id="PTHR23026">
    <property type="entry name" value="NADPH NITROREDUCTASE"/>
    <property type="match status" value="1"/>
</dbReference>
<dbReference type="Gene3D" id="3.40.109.30">
    <property type="entry name" value="putative nitroreductase (tm1586), domain 2"/>
    <property type="match status" value="1"/>
</dbReference>
<dbReference type="InterPro" id="IPR000415">
    <property type="entry name" value="Nitroreductase-like"/>
</dbReference>
<dbReference type="Gene3D" id="3.40.109.10">
    <property type="entry name" value="NADH Oxidase"/>
    <property type="match status" value="1"/>
</dbReference>
<dbReference type="Proteomes" id="UP000183997">
    <property type="component" value="Unassembled WGS sequence"/>
</dbReference>
<evidence type="ECO:0000313" key="6">
    <source>
        <dbReference type="Proteomes" id="UP000183997"/>
    </source>
</evidence>
<gene>
    <name evidence="5" type="ORF">SAMN02745123_03278</name>
</gene>
<feature type="domain" description="Putative nitroreductase TM1586" evidence="4">
    <location>
        <begin position="8"/>
        <end position="238"/>
    </location>
</feature>
<dbReference type="GO" id="GO:0016491">
    <property type="term" value="F:oxidoreductase activity"/>
    <property type="evidence" value="ECO:0007669"/>
    <property type="project" value="UniProtKB-KW"/>
</dbReference>
<dbReference type="CDD" id="cd02062">
    <property type="entry name" value="Nitro_FMN_reductase"/>
    <property type="match status" value="2"/>
</dbReference>
<evidence type="ECO:0000313" key="5">
    <source>
        <dbReference type="EMBL" id="SHK82892.1"/>
    </source>
</evidence>
<sequence>MFPRLDWYQAIPKRVSRRRFRAERLSDEIILELDRLCLQFRFPEARAELVLDNSGAIFKGAVGSYGKIKGAAAYIAFIGDISFANYQERVGYLGEGIILEATNLGVGTCWVGGFFRPEVVARQINIDPGEKVLAVTPVGLTDHDYSLEEKIMVGFAKSKKRKELAELTEGLPSVEWPPWVETALAAARLAPSAVNRQPWRFVVRQDSITIKLDSAQDTYHIAKRLDCGIAMLHLELGAMSAGVSGQWQYLKGEEVAVFRVEKENR</sequence>
<protein>
    <submittedName>
        <fullName evidence="5">Nitroreductase</fullName>
    </submittedName>
</protein>
<keyword evidence="3" id="KW-0560">Oxidoreductase</keyword>
<dbReference type="InterPro" id="IPR050627">
    <property type="entry name" value="Nitroreductase/BluB"/>
</dbReference>